<proteinExistence type="predicted"/>
<evidence type="ECO:0000313" key="1">
    <source>
        <dbReference type="EMBL" id="KAG7350069.1"/>
    </source>
</evidence>
<reference evidence="1" key="2">
    <citation type="submission" date="2021-04" db="EMBL/GenBank/DDBJ databases">
        <authorList>
            <person name="Podell S."/>
        </authorList>
    </citation>
    <scope>NUCLEOTIDE SEQUENCE</scope>
    <source>
        <strain evidence="1">Hildebrandi</strain>
    </source>
</reference>
<accession>A0A9K3PM54</accession>
<dbReference type="Proteomes" id="UP000693970">
    <property type="component" value="Unassembled WGS sequence"/>
</dbReference>
<reference evidence="1" key="1">
    <citation type="journal article" date="2021" name="Sci. Rep.">
        <title>Diploid genomic architecture of Nitzschia inconspicua, an elite biomass production diatom.</title>
        <authorList>
            <person name="Oliver A."/>
            <person name="Podell S."/>
            <person name="Pinowska A."/>
            <person name="Traller J.C."/>
            <person name="Smith S.R."/>
            <person name="McClure R."/>
            <person name="Beliaev A."/>
            <person name="Bohutskyi P."/>
            <person name="Hill E.A."/>
            <person name="Rabines A."/>
            <person name="Zheng H."/>
            <person name="Allen L.Z."/>
            <person name="Kuo A."/>
            <person name="Grigoriev I.V."/>
            <person name="Allen A.E."/>
            <person name="Hazlebeck D."/>
            <person name="Allen E.E."/>
        </authorList>
    </citation>
    <scope>NUCLEOTIDE SEQUENCE</scope>
    <source>
        <strain evidence="1">Hildebrandi</strain>
    </source>
</reference>
<protein>
    <submittedName>
        <fullName evidence="1">Uncharacterized protein</fullName>
    </submittedName>
</protein>
<comment type="caution">
    <text evidence="1">The sequence shown here is derived from an EMBL/GenBank/DDBJ whole genome shotgun (WGS) entry which is preliminary data.</text>
</comment>
<keyword evidence="2" id="KW-1185">Reference proteome</keyword>
<evidence type="ECO:0000313" key="2">
    <source>
        <dbReference type="Proteomes" id="UP000693970"/>
    </source>
</evidence>
<gene>
    <name evidence="1" type="ORF">IV203_012666</name>
</gene>
<sequence length="345" mass="39773">MRKCKLRPGVGCKATILTKFIHPKQSNIDASHRSTVVLLSNEKKTVGRKSEECYTFRFVDGNNSDIFYAVKTHFKIVEEGRNEDFFDSVSAGEIRVEARSKTFKEPKMKWRKSKAKRILYNALLEGIIPVDDKNFQQMSLEDVYSIDPELALYDYSKLKNRLNRLRNKILELDRRADDDLIAFNNYKKNHKPSLFSHKGFIQWQGSSAQEHLWDDLEDYVKDPSMKPMELWKSRPEYMNEFPLDAFQLVFPENVVTEWEDVVNRSLVNDENEFPGLSLTVSETHPNASGRSVGHFVYWKIGRSDIRMAKKGPVQQMRKNRLGFQFGFAGNEPSDGGGAAPDLAMS</sequence>
<dbReference type="EMBL" id="JAGRRH010000019">
    <property type="protein sequence ID" value="KAG7350069.1"/>
    <property type="molecule type" value="Genomic_DNA"/>
</dbReference>
<dbReference type="AlphaFoldDB" id="A0A9K3PM54"/>
<organism evidence="1 2">
    <name type="scientific">Nitzschia inconspicua</name>
    <dbReference type="NCBI Taxonomy" id="303405"/>
    <lineage>
        <taxon>Eukaryota</taxon>
        <taxon>Sar</taxon>
        <taxon>Stramenopiles</taxon>
        <taxon>Ochrophyta</taxon>
        <taxon>Bacillariophyta</taxon>
        <taxon>Bacillariophyceae</taxon>
        <taxon>Bacillariophycidae</taxon>
        <taxon>Bacillariales</taxon>
        <taxon>Bacillariaceae</taxon>
        <taxon>Nitzschia</taxon>
    </lineage>
</organism>
<name>A0A9K3PM54_9STRA</name>